<feature type="domain" description="Sodium/calcium exchanger membrane region" evidence="6">
    <location>
        <begin position="171"/>
        <end position="312"/>
    </location>
</feature>
<keyword evidence="2 5" id="KW-0812">Transmembrane</keyword>
<dbReference type="InterPro" id="IPR044880">
    <property type="entry name" value="NCX_ion-bd_dom_sf"/>
</dbReference>
<evidence type="ECO:0000256" key="1">
    <source>
        <dbReference type="ARBA" id="ARBA00004141"/>
    </source>
</evidence>
<evidence type="ECO:0000313" key="7">
    <source>
        <dbReference type="EMBL" id="SIS59677.1"/>
    </source>
</evidence>
<comment type="subcellular location">
    <subcellularLocation>
        <location evidence="1">Membrane</location>
        <topology evidence="1">Multi-pass membrane protein</topology>
    </subcellularLocation>
</comment>
<dbReference type="Gene3D" id="1.20.1420.30">
    <property type="entry name" value="NCX, central ion-binding region"/>
    <property type="match status" value="1"/>
</dbReference>
<dbReference type="STRING" id="453582.SAMN05421580_102361"/>
<feature type="transmembrane region" description="Helical" evidence="5">
    <location>
        <begin position="105"/>
        <end position="121"/>
    </location>
</feature>
<feature type="domain" description="Sodium/calcium exchanger membrane region" evidence="6">
    <location>
        <begin position="7"/>
        <end position="140"/>
    </location>
</feature>
<evidence type="ECO:0000259" key="6">
    <source>
        <dbReference type="Pfam" id="PF01699"/>
    </source>
</evidence>
<dbReference type="NCBIfam" id="TIGR00367">
    <property type="entry name" value="calcium/sodium antiporter"/>
    <property type="match status" value="1"/>
</dbReference>
<dbReference type="GO" id="GO:0005886">
    <property type="term" value="C:plasma membrane"/>
    <property type="evidence" value="ECO:0007669"/>
    <property type="project" value="TreeGrafter"/>
</dbReference>
<evidence type="ECO:0000256" key="5">
    <source>
        <dbReference type="SAM" id="Phobius"/>
    </source>
</evidence>
<keyword evidence="3 5" id="KW-1133">Transmembrane helix</keyword>
<keyword evidence="8" id="KW-1185">Reference proteome</keyword>
<dbReference type="GO" id="GO:0006874">
    <property type="term" value="P:intracellular calcium ion homeostasis"/>
    <property type="evidence" value="ECO:0007669"/>
    <property type="project" value="TreeGrafter"/>
</dbReference>
<dbReference type="InterPro" id="IPR004481">
    <property type="entry name" value="K/Na/Ca-exchanger"/>
</dbReference>
<organism evidence="7 8">
    <name type="scientific">Rhodobacter aestuarii</name>
    <dbReference type="NCBI Taxonomy" id="453582"/>
    <lineage>
        <taxon>Bacteria</taxon>
        <taxon>Pseudomonadati</taxon>
        <taxon>Pseudomonadota</taxon>
        <taxon>Alphaproteobacteria</taxon>
        <taxon>Rhodobacterales</taxon>
        <taxon>Rhodobacter group</taxon>
        <taxon>Rhodobacter</taxon>
    </lineage>
</organism>
<feature type="transmembrane region" description="Helical" evidence="5">
    <location>
        <begin position="30"/>
        <end position="49"/>
    </location>
</feature>
<dbReference type="PANTHER" id="PTHR10846">
    <property type="entry name" value="SODIUM/POTASSIUM/CALCIUM EXCHANGER"/>
    <property type="match status" value="1"/>
</dbReference>
<feature type="transmembrane region" description="Helical" evidence="5">
    <location>
        <begin position="235"/>
        <end position="257"/>
    </location>
</feature>
<feature type="transmembrane region" description="Helical" evidence="5">
    <location>
        <begin position="69"/>
        <end position="93"/>
    </location>
</feature>
<feature type="transmembrane region" description="Helical" evidence="5">
    <location>
        <begin position="6"/>
        <end position="23"/>
    </location>
</feature>
<proteinExistence type="predicted"/>
<evidence type="ECO:0000313" key="8">
    <source>
        <dbReference type="Proteomes" id="UP000186221"/>
    </source>
</evidence>
<name>A0A1N7KDI8_9RHOB</name>
<feature type="transmembrane region" description="Helical" evidence="5">
    <location>
        <begin position="205"/>
        <end position="228"/>
    </location>
</feature>
<accession>A0A1N7KDI8</accession>
<dbReference type="Proteomes" id="UP000186221">
    <property type="component" value="Unassembled WGS sequence"/>
</dbReference>
<dbReference type="GO" id="GO:0008273">
    <property type="term" value="F:calcium, potassium:sodium antiporter activity"/>
    <property type="evidence" value="ECO:0007669"/>
    <property type="project" value="TreeGrafter"/>
</dbReference>
<sequence length="320" mass="33322">MLIDIVKILAGLLLLLGAGEFLVKGSVALALRLGIPSLIVGLTVVAFGTSAPELLVSVNAALGGQPGLALGNVVGSNVVNMLVILGLPALIAVIHSSQIDTRRSYAMMLAASVLVIGLAFMGTIGRWQGLVLLGGLILILWDNVRSARAHRNARPPEDDLGDPHMAWWKIIGFICVGFIGLAIGADLLVDGAVAVARIAGLSETVIGLTLVAIGTSLPELVTSVVAAMRKQADVALGNVIGSNIFNLMAILGTTAVIAPMPVPDEMLRFDLWVMLAATLALAPFVFWRRDIGRGSGIVLLLGYVLYTVVLLWFGLSGGVA</sequence>
<feature type="transmembrane region" description="Helical" evidence="5">
    <location>
        <begin position="127"/>
        <end position="144"/>
    </location>
</feature>
<dbReference type="EMBL" id="FTOG01000002">
    <property type="protein sequence ID" value="SIS59677.1"/>
    <property type="molecule type" value="Genomic_DNA"/>
</dbReference>
<keyword evidence="4 5" id="KW-0472">Membrane</keyword>
<protein>
    <submittedName>
        <fullName evidence="7">Cation:H+ antiporter</fullName>
    </submittedName>
</protein>
<evidence type="ECO:0000256" key="2">
    <source>
        <dbReference type="ARBA" id="ARBA00022692"/>
    </source>
</evidence>
<evidence type="ECO:0000256" key="4">
    <source>
        <dbReference type="ARBA" id="ARBA00023136"/>
    </source>
</evidence>
<dbReference type="Pfam" id="PF01699">
    <property type="entry name" value="Na_Ca_ex"/>
    <property type="match status" value="2"/>
</dbReference>
<dbReference type="AlphaFoldDB" id="A0A1N7KDI8"/>
<dbReference type="PANTHER" id="PTHR10846:SF8">
    <property type="entry name" value="INNER MEMBRANE PROTEIN YRBG"/>
    <property type="match status" value="1"/>
</dbReference>
<evidence type="ECO:0000256" key="3">
    <source>
        <dbReference type="ARBA" id="ARBA00022989"/>
    </source>
</evidence>
<feature type="transmembrane region" description="Helical" evidence="5">
    <location>
        <begin position="294"/>
        <end position="315"/>
    </location>
</feature>
<dbReference type="InterPro" id="IPR004837">
    <property type="entry name" value="NaCa_Exmemb"/>
</dbReference>
<feature type="transmembrane region" description="Helical" evidence="5">
    <location>
        <begin position="269"/>
        <end position="287"/>
    </location>
</feature>
<reference evidence="8" key="1">
    <citation type="submission" date="2017-01" db="EMBL/GenBank/DDBJ databases">
        <authorList>
            <person name="Varghese N."/>
            <person name="Submissions S."/>
        </authorList>
    </citation>
    <scope>NUCLEOTIDE SEQUENCE [LARGE SCALE GENOMIC DNA]</scope>
    <source>
        <strain evidence="8">DSM 19945</strain>
    </source>
</reference>
<feature type="transmembrane region" description="Helical" evidence="5">
    <location>
        <begin position="165"/>
        <end position="185"/>
    </location>
</feature>
<dbReference type="GO" id="GO:0005262">
    <property type="term" value="F:calcium channel activity"/>
    <property type="evidence" value="ECO:0007669"/>
    <property type="project" value="TreeGrafter"/>
</dbReference>
<gene>
    <name evidence="7" type="ORF">SAMN05421580_102361</name>
</gene>